<feature type="compositionally biased region" description="Pro residues" evidence="13">
    <location>
        <begin position="432"/>
        <end position="443"/>
    </location>
</feature>
<comment type="function">
    <text evidence="8">Catalyzes the first and rate-limiting step of polyamine biosynthesis that converts ornithine into putrescine, which is the precursor for the polyamines, spermidine and spermine. Polyamines are essential for cell proliferation and are implicated in cellular processes, ranging from DNA replication to apoptosis.</text>
</comment>
<comment type="catalytic activity">
    <reaction evidence="10">
        <text>L-ornithine + H(+) = putrescine + CO2</text>
        <dbReference type="Rhea" id="RHEA:22964"/>
        <dbReference type="ChEBI" id="CHEBI:15378"/>
        <dbReference type="ChEBI" id="CHEBI:16526"/>
        <dbReference type="ChEBI" id="CHEBI:46911"/>
        <dbReference type="ChEBI" id="CHEBI:326268"/>
        <dbReference type="EC" id="4.1.1.17"/>
    </reaction>
</comment>
<dbReference type="PRINTS" id="PR01179">
    <property type="entry name" value="ODADCRBXLASE"/>
</dbReference>
<dbReference type="PRINTS" id="PR01182">
    <property type="entry name" value="ORNDCRBXLASE"/>
</dbReference>
<evidence type="ECO:0000256" key="4">
    <source>
        <dbReference type="ARBA" id="ARBA00023115"/>
    </source>
</evidence>
<dbReference type="SUPFAM" id="SSF50621">
    <property type="entry name" value="Alanine racemase C-terminal domain-like"/>
    <property type="match status" value="1"/>
</dbReference>
<comment type="similarity">
    <text evidence="2 12">Belongs to the Orn/Lys/Arg decarboxylase class-II family.</text>
</comment>
<dbReference type="InterPro" id="IPR009006">
    <property type="entry name" value="Ala_racemase/Decarboxylase_C"/>
</dbReference>
<dbReference type="InterPro" id="IPR022644">
    <property type="entry name" value="De-COase2_N"/>
</dbReference>
<keyword evidence="16" id="KW-1185">Reference proteome</keyword>
<dbReference type="Gene3D" id="2.40.37.10">
    <property type="entry name" value="Lyase, Ornithine Decarboxylase, Chain A, domain 1"/>
    <property type="match status" value="1"/>
</dbReference>
<dbReference type="PROSITE" id="PS00879">
    <property type="entry name" value="ODR_DC_2_2"/>
    <property type="match status" value="1"/>
</dbReference>
<dbReference type="InterPro" id="IPR022643">
    <property type="entry name" value="De-COase2_C"/>
</dbReference>
<keyword evidence="4" id="KW-0620">Polyamine biosynthesis</keyword>
<dbReference type="KEGG" id="tnl:113494295"/>
<dbReference type="RefSeq" id="XP_026728379.1">
    <property type="nucleotide sequence ID" value="XM_026872578.1"/>
</dbReference>
<dbReference type="PANTHER" id="PTHR11482:SF6">
    <property type="entry name" value="ORNITHINE DECARBOXYLASE 1-RELATED"/>
    <property type="match status" value="1"/>
</dbReference>
<evidence type="ECO:0000313" key="16">
    <source>
        <dbReference type="Proteomes" id="UP000322000"/>
    </source>
</evidence>
<evidence type="ECO:0000256" key="7">
    <source>
        <dbReference type="ARBA" id="ARBA00034138"/>
    </source>
</evidence>
<evidence type="ECO:0000259" key="14">
    <source>
        <dbReference type="Pfam" id="PF00278"/>
    </source>
</evidence>
<feature type="active site" description="Proton donor" evidence="11">
    <location>
        <position position="345"/>
    </location>
</feature>
<protein>
    <recommendedName>
        <fullName evidence="7">ornithine decarboxylase</fullName>
        <ecNumber evidence="7">4.1.1.17</ecNumber>
    </recommendedName>
</protein>
<dbReference type="InterPro" id="IPR002433">
    <property type="entry name" value="Orn_de-COase"/>
</dbReference>
<evidence type="ECO:0000256" key="10">
    <source>
        <dbReference type="ARBA" id="ARBA00049127"/>
    </source>
</evidence>
<dbReference type="InterPro" id="IPR022657">
    <property type="entry name" value="De-COase2_CS"/>
</dbReference>
<proteinExistence type="inferred from homology"/>
<dbReference type="Pfam" id="PF00278">
    <property type="entry name" value="Orn_DAP_Arg_deC"/>
    <property type="match status" value="1"/>
</dbReference>
<evidence type="ECO:0000256" key="2">
    <source>
        <dbReference type="ARBA" id="ARBA00008872"/>
    </source>
</evidence>
<dbReference type="Gene3D" id="3.20.20.10">
    <property type="entry name" value="Alanine racemase"/>
    <property type="match status" value="1"/>
</dbReference>
<comment type="subunit">
    <text evidence="9">Homodimer. Only the dimer is catalytically active, as the active sites are constructed of residues from both monomers.</text>
</comment>
<dbReference type="InterPro" id="IPR029066">
    <property type="entry name" value="PLP-binding_barrel"/>
</dbReference>
<accession>A0A7E5VJA7</accession>
<keyword evidence="5" id="KW-0456">Lyase</keyword>
<dbReference type="GO" id="GO:0004586">
    <property type="term" value="F:ornithine decarboxylase activity"/>
    <property type="evidence" value="ECO:0007669"/>
    <property type="project" value="UniProtKB-EC"/>
</dbReference>
<dbReference type="SUPFAM" id="SSF51419">
    <property type="entry name" value="PLP-binding barrel"/>
    <property type="match status" value="1"/>
</dbReference>
<dbReference type="GO" id="GO:0005737">
    <property type="term" value="C:cytoplasm"/>
    <property type="evidence" value="ECO:0007669"/>
    <property type="project" value="TreeGrafter"/>
</dbReference>
<feature type="region of interest" description="Disordered" evidence="13">
    <location>
        <begin position="414"/>
        <end position="443"/>
    </location>
</feature>
<dbReference type="InterPro" id="IPR022653">
    <property type="entry name" value="De-COase2_pyr-phos_BS"/>
</dbReference>
<evidence type="ECO:0000256" key="1">
    <source>
        <dbReference type="ARBA" id="ARBA00001933"/>
    </source>
</evidence>
<comment type="cofactor">
    <cofactor evidence="1 11">
        <name>pyridoxal 5'-phosphate</name>
        <dbReference type="ChEBI" id="CHEBI:597326"/>
    </cofactor>
</comment>
<keyword evidence="3 11" id="KW-0663">Pyridoxal phosphate</keyword>
<organism evidence="16 18">
    <name type="scientific">Trichoplusia ni</name>
    <name type="common">Cabbage looper</name>
    <dbReference type="NCBI Taxonomy" id="7111"/>
    <lineage>
        <taxon>Eukaryota</taxon>
        <taxon>Metazoa</taxon>
        <taxon>Ecdysozoa</taxon>
        <taxon>Arthropoda</taxon>
        <taxon>Hexapoda</taxon>
        <taxon>Insecta</taxon>
        <taxon>Pterygota</taxon>
        <taxon>Neoptera</taxon>
        <taxon>Endopterygota</taxon>
        <taxon>Lepidoptera</taxon>
        <taxon>Glossata</taxon>
        <taxon>Ditrysia</taxon>
        <taxon>Noctuoidea</taxon>
        <taxon>Noctuidae</taxon>
        <taxon>Plusiinae</taxon>
        <taxon>Trichoplusia</taxon>
    </lineage>
</organism>
<dbReference type="EC" id="4.1.1.17" evidence="7"/>
<gene>
    <name evidence="17 18" type="primary">LOC113494295</name>
</gene>
<evidence type="ECO:0000256" key="9">
    <source>
        <dbReference type="ARBA" id="ARBA00046672"/>
    </source>
</evidence>
<dbReference type="InterPro" id="IPR000183">
    <property type="entry name" value="Orn/DAP/Arg_de-COase"/>
</dbReference>
<dbReference type="PANTHER" id="PTHR11482">
    <property type="entry name" value="ARGININE/DIAMINOPIMELATE/ORNITHINE DECARBOXYLASE"/>
    <property type="match status" value="1"/>
</dbReference>
<dbReference type="Proteomes" id="UP000322000">
    <property type="component" value="Chromosome 5"/>
</dbReference>
<dbReference type="GeneID" id="113494295"/>
<feature type="domain" description="Orn/DAP/Arg decarboxylase 2 N-terminal" evidence="15">
    <location>
        <begin position="42"/>
        <end position="276"/>
    </location>
</feature>
<evidence type="ECO:0000256" key="11">
    <source>
        <dbReference type="PIRSR" id="PIRSR600183-50"/>
    </source>
</evidence>
<dbReference type="PROSITE" id="PS00878">
    <property type="entry name" value="ODR_DC_2_1"/>
    <property type="match status" value="1"/>
</dbReference>
<dbReference type="AlphaFoldDB" id="A0A7E5VJA7"/>
<feature type="domain" description="Orn/DAP/Arg decarboxylase 2 C-terminal" evidence="14">
    <location>
        <begin position="40"/>
        <end position="372"/>
    </location>
</feature>
<comment type="pathway">
    <text evidence="6">Amine and polyamine biosynthesis; putrescine biosynthesis via L-ornithine pathway; putrescine from L-ornithine: step 1/1.</text>
</comment>
<dbReference type="CDD" id="cd00622">
    <property type="entry name" value="PLPDE_III_ODC"/>
    <property type="match status" value="1"/>
</dbReference>
<evidence type="ECO:0000256" key="8">
    <source>
        <dbReference type="ARBA" id="ARBA00037173"/>
    </source>
</evidence>
<feature type="modified residue" description="N6-(pyridoxal phosphate)lysine" evidence="11">
    <location>
        <position position="65"/>
    </location>
</feature>
<evidence type="ECO:0000256" key="5">
    <source>
        <dbReference type="ARBA" id="ARBA00023239"/>
    </source>
</evidence>
<evidence type="ECO:0000256" key="12">
    <source>
        <dbReference type="RuleBase" id="RU003737"/>
    </source>
</evidence>
<evidence type="ECO:0000259" key="15">
    <source>
        <dbReference type="Pfam" id="PF02784"/>
    </source>
</evidence>
<dbReference type="GO" id="GO:0033387">
    <property type="term" value="P:putrescine biosynthetic process from arginine, via ornithine"/>
    <property type="evidence" value="ECO:0007669"/>
    <property type="project" value="TreeGrafter"/>
</dbReference>
<evidence type="ECO:0000256" key="13">
    <source>
        <dbReference type="SAM" id="MobiDB-lite"/>
    </source>
</evidence>
<evidence type="ECO:0000313" key="18">
    <source>
        <dbReference type="RefSeq" id="XP_026728380.1"/>
    </source>
</evidence>
<name>A0A7E5VJA7_TRINI</name>
<evidence type="ECO:0000313" key="17">
    <source>
        <dbReference type="RefSeq" id="XP_026728379.1"/>
    </source>
</evidence>
<reference evidence="17 18" key="1">
    <citation type="submission" date="2025-04" db="UniProtKB">
        <authorList>
            <consortium name="RefSeq"/>
        </authorList>
    </citation>
    <scope>IDENTIFICATION</scope>
</reference>
<dbReference type="Pfam" id="PF02784">
    <property type="entry name" value="Orn_Arg_deC_N"/>
    <property type="match status" value="1"/>
</dbReference>
<evidence type="ECO:0000256" key="6">
    <source>
        <dbReference type="ARBA" id="ARBA00034115"/>
    </source>
</evidence>
<evidence type="ECO:0000256" key="3">
    <source>
        <dbReference type="ARBA" id="ARBA00022898"/>
    </source>
</evidence>
<dbReference type="RefSeq" id="XP_026728380.1">
    <property type="nucleotide sequence ID" value="XM_026872579.1"/>
</dbReference>
<sequence length="456" mass="48570">MKVVEEEQLITVMDGPWSPTSLIREIVESGTQEDPFYIMDMGEVVARYQRWKELMPRVEPFYAVKCNDDKLLVSTLAALGTGFDCASKAEIELVTSIGVAPERIIFANPAKMASHIRYASAVGVDVMTFDSETELVKIKQYMPHAQLVIRIRCDAAAAQCPLGIKFGCDPVTEAPRLLKYAAVLGLEVIGVSFHVGSGASETEVYARAIGLSRALFAVGHNVGHKAMRLLDIGGGFPGGTHTSIKEVAEVINAALEDQFPERAVRVIAEPGRYFAAAAYTLATMVHAKREITSNDPDAETHTMYFINDGVYGSFNCVLYDHQSVVAEPLSAGGRVGACSVWGPTCDGLDCVLPAARLPALAAGDWLVFRDMGAYTLPVASPFNGFPVPTVRPVVDTRLACMLKELRPLSASQFASSRAQPPAAGGAGGAPPASAPPAPPPAAPPALPPVFVECALK</sequence>
<dbReference type="OrthoDB" id="5034579at2759"/>
<dbReference type="FunFam" id="3.20.20.10:FF:000005">
    <property type="entry name" value="Ornithine decarboxylase"/>
    <property type="match status" value="1"/>
</dbReference>